<name>A0A917YBS7_9ACTN</name>
<evidence type="ECO:0000313" key="3">
    <source>
        <dbReference type="Proteomes" id="UP000600365"/>
    </source>
</evidence>
<dbReference type="AlphaFoldDB" id="A0A917YBS7"/>
<evidence type="ECO:0000256" key="1">
    <source>
        <dbReference type="SAM" id="MobiDB-lite"/>
    </source>
</evidence>
<proteinExistence type="predicted"/>
<keyword evidence="3" id="KW-1185">Reference proteome</keyword>
<reference evidence="2 3" key="1">
    <citation type="journal article" date="2014" name="Int. J. Syst. Evol. Microbiol.">
        <title>Complete genome sequence of Corynebacterium casei LMG S-19264T (=DSM 44701T), isolated from a smear-ripened cheese.</title>
        <authorList>
            <consortium name="US DOE Joint Genome Institute (JGI-PGF)"/>
            <person name="Walter F."/>
            <person name="Albersmeier A."/>
            <person name="Kalinowski J."/>
            <person name="Ruckert C."/>
        </authorList>
    </citation>
    <scope>NUCLEOTIDE SEQUENCE [LARGE SCALE GENOMIC DNA]</scope>
    <source>
        <strain evidence="2 3">CGMCC 4.7111</strain>
    </source>
</reference>
<protein>
    <submittedName>
        <fullName evidence="2">Uncharacterized protein</fullName>
    </submittedName>
</protein>
<comment type="caution">
    <text evidence="2">The sequence shown here is derived from an EMBL/GenBank/DDBJ whole genome shotgun (WGS) entry which is preliminary data.</text>
</comment>
<gene>
    <name evidence="2" type="ORF">GCM10011579_064990</name>
</gene>
<accession>A0A917YBS7</accession>
<sequence>MENPCAQSPSPVLEGNHPAGSRLVRPNFPGAQNVFDIDIDIDALPAAVAFDHHLQPLAA</sequence>
<feature type="compositionally biased region" description="Polar residues" evidence="1">
    <location>
        <begin position="1"/>
        <end position="10"/>
    </location>
</feature>
<feature type="region of interest" description="Disordered" evidence="1">
    <location>
        <begin position="1"/>
        <end position="22"/>
    </location>
</feature>
<dbReference type="EMBL" id="BMMM01000013">
    <property type="protein sequence ID" value="GGN79978.1"/>
    <property type="molecule type" value="Genomic_DNA"/>
</dbReference>
<evidence type="ECO:0000313" key="2">
    <source>
        <dbReference type="EMBL" id="GGN79978.1"/>
    </source>
</evidence>
<organism evidence="2 3">
    <name type="scientific">Streptomyces albiflavescens</name>
    <dbReference type="NCBI Taxonomy" id="1623582"/>
    <lineage>
        <taxon>Bacteria</taxon>
        <taxon>Bacillati</taxon>
        <taxon>Actinomycetota</taxon>
        <taxon>Actinomycetes</taxon>
        <taxon>Kitasatosporales</taxon>
        <taxon>Streptomycetaceae</taxon>
        <taxon>Streptomyces</taxon>
    </lineage>
</organism>
<dbReference type="Proteomes" id="UP000600365">
    <property type="component" value="Unassembled WGS sequence"/>
</dbReference>